<sequence length="185" mass="19883">MLTQKPYLITLALAGILVLVAGAALIGLSWENKSENIEIIEAEAPAIILVDVGGAALKPGIYELASDARVNDALILAGGLAKDADRDWISQNLNLAAKLTDGAKIYIPFQDEFNTNKDSPSQSKGESLNINTASLAELDQLWGIGPVTAQKIIDSRPYAKVDDLLEKKIVKINVYEAIKDKITVL</sequence>
<dbReference type="GO" id="GO:0015628">
    <property type="term" value="P:protein secretion by the type II secretion system"/>
    <property type="evidence" value="ECO:0007669"/>
    <property type="project" value="TreeGrafter"/>
</dbReference>
<dbReference type="Pfam" id="PF10531">
    <property type="entry name" value="SLBB"/>
    <property type="match status" value="1"/>
</dbReference>
<reference evidence="2 3" key="1">
    <citation type="journal article" date="2016" name="Nat. Commun.">
        <title>Thousands of microbial genomes shed light on interconnected biogeochemical processes in an aquifer system.</title>
        <authorList>
            <person name="Anantharaman K."/>
            <person name="Brown C.T."/>
            <person name="Hug L.A."/>
            <person name="Sharon I."/>
            <person name="Castelle C.J."/>
            <person name="Probst A.J."/>
            <person name="Thomas B.C."/>
            <person name="Singh A."/>
            <person name="Wilkins M.J."/>
            <person name="Karaoz U."/>
            <person name="Brodie E.L."/>
            <person name="Williams K.H."/>
            <person name="Hubbard S.S."/>
            <person name="Banfield J.F."/>
        </authorList>
    </citation>
    <scope>NUCLEOTIDE SEQUENCE [LARGE SCALE GENOMIC DNA]</scope>
</reference>
<gene>
    <name evidence="2" type="ORF">A3E73_02770</name>
</gene>
<dbReference type="SUPFAM" id="SSF81585">
    <property type="entry name" value="PsbU/PolX domain-like"/>
    <property type="match status" value="1"/>
</dbReference>
<evidence type="ECO:0000313" key="3">
    <source>
        <dbReference type="Proteomes" id="UP000176791"/>
    </source>
</evidence>
<comment type="caution">
    <text evidence="2">The sequence shown here is derived from an EMBL/GenBank/DDBJ whole genome shotgun (WGS) entry which is preliminary data.</text>
</comment>
<protein>
    <recommendedName>
        <fullName evidence="1">Soluble ligand binding domain-containing protein</fullName>
    </recommendedName>
</protein>
<accession>A0A1F5DNM0</accession>
<dbReference type="STRING" id="1797460.A3E73_02770"/>
<dbReference type="Proteomes" id="UP000176791">
    <property type="component" value="Unassembled WGS sequence"/>
</dbReference>
<dbReference type="GO" id="GO:0015627">
    <property type="term" value="C:type II protein secretion system complex"/>
    <property type="evidence" value="ECO:0007669"/>
    <property type="project" value="TreeGrafter"/>
</dbReference>
<dbReference type="InterPro" id="IPR019554">
    <property type="entry name" value="Soluble_ligand-bd"/>
</dbReference>
<dbReference type="Gene3D" id="1.10.150.320">
    <property type="entry name" value="Photosystem II 12 kDa extrinsic protein"/>
    <property type="match status" value="1"/>
</dbReference>
<dbReference type="InterPro" id="IPR051675">
    <property type="entry name" value="Endo/Exo/Phosphatase_dom_1"/>
</dbReference>
<evidence type="ECO:0000313" key="2">
    <source>
        <dbReference type="EMBL" id="OGD56767.1"/>
    </source>
</evidence>
<dbReference type="EMBL" id="MEZN01000009">
    <property type="protein sequence ID" value="OGD56767.1"/>
    <property type="molecule type" value="Genomic_DNA"/>
</dbReference>
<name>A0A1F5DNM0_9BACT</name>
<feature type="domain" description="Soluble ligand binding" evidence="1">
    <location>
        <begin position="50"/>
        <end position="107"/>
    </location>
</feature>
<organism evidence="2 3">
    <name type="scientific">Candidatus Beckwithbacteria bacterium RIFCSPHIGHO2_12_FULL_47_17</name>
    <dbReference type="NCBI Taxonomy" id="1797460"/>
    <lineage>
        <taxon>Bacteria</taxon>
        <taxon>Candidatus Beckwithiibacteriota</taxon>
    </lineage>
</organism>
<dbReference type="PANTHER" id="PTHR21180">
    <property type="entry name" value="ENDONUCLEASE/EXONUCLEASE/PHOSPHATASE FAMILY DOMAIN-CONTAINING PROTEIN 1"/>
    <property type="match status" value="1"/>
</dbReference>
<dbReference type="AlphaFoldDB" id="A0A1F5DNM0"/>
<dbReference type="PANTHER" id="PTHR21180:SF32">
    <property type="entry name" value="ENDONUCLEASE_EXONUCLEASE_PHOSPHATASE FAMILY DOMAIN-CONTAINING PROTEIN 1"/>
    <property type="match status" value="1"/>
</dbReference>
<proteinExistence type="predicted"/>
<dbReference type="Pfam" id="PF12836">
    <property type="entry name" value="HHH_3"/>
    <property type="match status" value="1"/>
</dbReference>
<evidence type="ECO:0000259" key="1">
    <source>
        <dbReference type="Pfam" id="PF10531"/>
    </source>
</evidence>